<proteinExistence type="predicted"/>
<evidence type="ECO:0000313" key="3">
    <source>
        <dbReference type="Proteomes" id="UP000293360"/>
    </source>
</evidence>
<dbReference type="Proteomes" id="UP000293360">
    <property type="component" value="Unassembled WGS sequence"/>
</dbReference>
<feature type="compositionally biased region" description="Basic residues" evidence="1">
    <location>
        <begin position="56"/>
        <end position="68"/>
    </location>
</feature>
<evidence type="ECO:0000313" key="2">
    <source>
        <dbReference type="EMBL" id="RYO93663.1"/>
    </source>
</evidence>
<sequence>MPVCNGRHEGTAGPPGRISAGAQELADTTAPATHPSPRRWRWTAEPGREARAAPVPRRRQRGRGKWRGSRGGNPDKYVPLESELREDRGIELLRAWILWAKGGPEGRAETRRLKRRAGRRWRRARTGHARSLTVSRGRGTQKRSQTVDYHPTSVTPTDSQCLSHIQEAKITTLNVTLADELESGDFITGLRTSVSRARAAGKEIAEFFYLLRTSSEPEFSPPDKAVLKRDLMSIDPAYGALQGYQPDPAHLVGYKY</sequence>
<accession>A0A4Q4T1S9</accession>
<protein>
    <submittedName>
        <fullName evidence="2">Uncharacterized protein</fullName>
    </submittedName>
</protein>
<name>A0A4Q4T1S9_9PEZI</name>
<feature type="compositionally biased region" description="Basic residues" evidence="1">
    <location>
        <begin position="112"/>
        <end position="128"/>
    </location>
</feature>
<organism evidence="2 3">
    <name type="scientific">Monosporascus ibericus</name>
    <dbReference type="NCBI Taxonomy" id="155417"/>
    <lineage>
        <taxon>Eukaryota</taxon>
        <taxon>Fungi</taxon>
        <taxon>Dikarya</taxon>
        <taxon>Ascomycota</taxon>
        <taxon>Pezizomycotina</taxon>
        <taxon>Sordariomycetes</taxon>
        <taxon>Xylariomycetidae</taxon>
        <taxon>Xylariales</taxon>
        <taxon>Xylariales incertae sedis</taxon>
        <taxon>Monosporascus</taxon>
    </lineage>
</organism>
<gene>
    <name evidence="2" type="ORF">DL764_007960</name>
</gene>
<keyword evidence="3" id="KW-1185">Reference proteome</keyword>
<dbReference type="AlphaFoldDB" id="A0A4Q4T1S9"/>
<feature type="region of interest" description="Disordered" evidence="1">
    <location>
        <begin position="109"/>
        <end position="158"/>
    </location>
</feature>
<reference evidence="2 3" key="1">
    <citation type="submission" date="2018-06" db="EMBL/GenBank/DDBJ databases">
        <title>Complete Genomes of Monosporascus.</title>
        <authorList>
            <person name="Robinson A.J."/>
            <person name="Natvig D.O."/>
        </authorList>
    </citation>
    <scope>NUCLEOTIDE SEQUENCE [LARGE SCALE GENOMIC DNA]</scope>
    <source>
        <strain evidence="2 3">CBS 110550</strain>
    </source>
</reference>
<feature type="compositionally biased region" description="Basic and acidic residues" evidence="1">
    <location>
        <begin position="1"/>
        <end position="10"/>
    </location>
</feature>
<comment type="caution">
    <text evidence="2">The sequence shown here is derived from an EMBL/GenBank/DDBJ whole genome shotgun (WGS) entry which is preliminary data.</text>
</comment>
<evidence type="ECO:0000256" key="1">
    <source>
        <dbReference type="SAM" id="MobiDB-lite"/>
    </source>
</evidence>
<feature type="compositionally biased region" description="Polar residues" evidence="1">
    <location>
        <begin position="142"/>
        <end position="158"/>
    </location>
</feature>
<feature type="region of interest" description="Disordered" evidence="1">
    <location>
        <begin position="1"/>
        <end position="78"/>
    </location>
</feature>
<dbReference type="OrthoDB" id="4777576at2759"/>
<dbReference type="EMBL" id="QJNU01000584">
    <property type="protein sequence ID" value="RYO93663.1"/>
    <property type="molecule type" value="Genomic_DNA"/>
</dbReference>